<dbReference type="Gene3D" id="2.30.29.80">
    <property type="match status" value="1"/>
</dbReference>
<dbReference type="EMBL" id="FTLW01000003">
    <property type="protein sequence ID" value="SIQ61411.1"/>
    <property type="molecule type" value="Genomic_DNA"/>
</dbReference>
<evidence type="ECO:0000256" key="2">
    <source>
        <dbReference type="SAM" id="MobiDB-lite"/>
    </source>
</evidence>
<dbReference type="InterPro" id="IPR010879">
    <property type="entry name" value="DUF1508"/>
</dbReference>
<dbReference type="Pfam" id="PF07411">
    <property type="entry name" value="DUF1508"/>
    <property type="match status" value="2"/>
</dbReference>
<dbReference type="RefSeq" id="WP_076586962.1">
    <property type="nucleotide sequence ID" value="NZ_FTLW01000003.1"/>
</dbReference>
<evidence type="ECO:0000313" key="5">
    <source>
        <dbReference type="Proteomes" id="UP000241788"/>
    </source>
</evidence>
<reference evidence="5" key="1">
    <citation type="submission" date="2017-01" db="EMBL/GenBank/DDBJ databases">
        <authorList>
            <person name="Varghese N."/>
            <person name="Submissions S."/>
        </authorList>
    </citation>
    <scope>NUCLEOTIDE SEQUENCE [LARGE SCALE GENOMIC DNA]</scope>
    <source>
        <strain evidence="5">UM1</strain>
    </source>
</reference>
<organism evidence="4 5">
    <name type="scientific">Solilutibacter tolerans</name>
    <dbReference type="NCBI Taxonomy" id="1604334"/>
    <lineage>
        <taxon>Bacteria</taxon>
        <taxon>Pseudomonadati</taxon>
        <taxon>Pseudomonadota</taxon>
        <taxon>Gammaproteobacteria</taxon>
        <taxon>Lysobacterales</taxon>
        <taxon>Lysobacteraceae</taxon>
        <taxon>Solilutibacter</taxon>
    </lineage>
</organism>
<dbReference type="InterPro" id="IPR036913">
    <property type="entry name" value="YegP-like_sf"/>
</dbReference>
<dbReference type="PANTHER" id="PTHR40606:SF1">
    <property type="entry name" value="UPF0339 PROTEIN YEGP"/>
    <property type="match status" value="1"/>
</dbReference>
<comment type="similarity">
    <text evidence="1">Belongs to the UPF0339 family. Duplicated subfamily.</text>
</comment>
<dbReference type="PANTHER" id="PTHR40606">
    <property type="match status" value="1"/>
</dbReference>
<gene>
    <name evidence="4" type="ORF">SAMN05421546_1571</name>
</gene>
<dbReference type="InterPro" id="IPR051141">
    <property type="entry name" value="UPF0339_domain"/>
</dbReference>
<evidence type="ECO:0000256" key="1">
    <source>
        <dbReference type="ARBA" id="ARBA00007576"/>
    </source>
</evidence>
<protein>
    <recommendedName>
        <fullName evidence="3">DUF1508 domain-containing protein</fullName>
    </recommendedName>
</protein>
<sequence>MAGKFEISKRKNGEFQFNLKAGNGQVILTSEGYSSRDGCNNGVESVRKHAKAVANFDKKTAKDGSPYFSLMASNGQSIGKSEMYKSTASRDKGIDSVMRNAPTAKLSDLSG</sequence>
<proteinExistence type="inferred from homology"/>
<dbReference type="STRING" id="1604334.SAMN05421546_1571"/>
<dbReference type="OrthoDB" id="9802792at2"/>
<feature type="domain" description="DUF1508" evidence="3">
    <location>
        <begin position="61"/>
        <end position="108"/>
    </location>
</feature>
<keyword evidence="5" id="KW-1185">Reference proteome</keyword>
<dbReference type="SUPFAM" id="SSF160113">
    <property type="entry name" value="YegP-like"/>
    <property type="match status" value="2"/>
</dbReference>
<feature type="region of interest" description="Disordered" evidence="2">
    <location>
        <begin position="82"/>
        <end position="111"/>
    </location>
</feature>
<dbReference type="AlphaFoldDB" id="A0A1N6U7C4"/>
<dbReference type="Proteomes" id="UP000241788">
    <property type="component" value="Unassembled WGS sequence"/>
</dbReference>
<evidence type="ECO:0000313" key="4">
    <source>
        <dbReference type="EMBL" id="SIQ61411.1"/>
    </source>
</evidence>
<accession>A0A1N6U7C4</accession>
<feature type="domain" description="DUF1508" evidence="3">
    <location>
        <begin position="11"/>
        <end position="53"/>
    </location>
</feature>
<evidence type="ECO:0000259" key="3">
    <source>
        <dbReference type="Pfam" id="PF07411"/>
    </source>
</evidence>
<name>A0A1N6U7C4_9GAMM</name>